<dbReference type="PANTHER" id="PTHR34857">
    <property type="entry name" value="SLL0384 PROTEIN"/>
    <property type="match status" value="1"/>
</dbReference>
<keyword evidence="4 6" id="KW-1133">Transmembrane helix</keyword>
<dbReference type="Pfam" id="PF02361">
    <property type="entry name" value="CbiQ"/>
    <property type="match status" value="1"/>
</dbReference>
<feature type="transmembrane region" description="Helical" evidence="6">
    <location>
        <begin position="73"/>
        <end position="94"/>
    </location>
</feature>
<dbReference type="InterPro" id="IPR003339">
    <property type="entry name" value="ABC/ECF_trnsptr_transmembrane"/>
</dbReference>
<keyword evidence="8" id="KW-1185">Reference proteome</keyword>
<comment type="caution">
    <text evidence="7">The sequence shown here is derived from an EMBL/GenBank/DDBJ whole genome shotgun (WGS) entry which is preliminary data.</text>
</comment>
<evidence type="ECO:0000256" key="1">
    <source>
        <dbReference type="ARBA" id="ARBA00004141"/>
    </source>
</evidence>
<feature type="transmembrane region" description="Helical" evidence="6">
    <location>
        <begin position="155"/>
        <end position="174"/>
    </location>
</feature>
<comment type="subcellular location">
    <subcellularLocation>
        <location evidence="1">Membrane</location>
        <topology evidence="1">Multi-pass membrane protein</topology>
    </subcellularLocation>
</comment>
<reference evidence="7 8" key="1">
    <citation type="submission" date="2023-10" db="EMBL/GenBank/DDBJ databases">
        <title>Holzapfeliella saturejae sp. nov. isolated from Satureja montana flowers.</title>
        <authorList>
            <person name="Alcantara C."/>
            <person name="Zuniga M."/>
            <person name="Landete J.M."/>
            <person name="Monedero V."/>
        </authorList>
    </citation>
    <scope>NUCLEOTIDE SEQUENCE [LARGE SCALE GENOMIC DNA]</scope>
    <source>
        <strain evidence="7 8">He02</strain>
    </source>
</reference>
<accession>A0ABU8SFT0</accession>
<dbReference type="InterPro" id="IPR051611">
    <property type="entry name" value="ECF_transporter_component"/>
</dbReference>
<dbReference type="CDD" id="cd16914">
    <property type="entry name" value="EcfT"/>
    <property type="match status" value="1"/>
</dbReference>
<sequence length="265" mass="30531">MDKFLLGQYIYGKSYVHRLDPRAKLLATFGFIILIFLANNFWTYGVIVAFTLFAAYMTKISPKIYWQGLKPMMWLMIFTVALQILFTSGGDIYLKWGIFTISQYGIINSIFILVRLSSIIFMSTILTITTPPMLIADAFASLLKPLKKVKFPVDQFSMICSIALRFVPTLMETATKIMNAQRARGASFNDGNIIKRVKSIIPMLIPLLINSMKIAIDLAESMTARNYELGQPRTQFRRLKWHKTDLYVLYYFVLLTVLLLVLRRF</sequence>
<name>A0ABU8SFT0_9LACO</name>
<feature type="transmembrane region" description="Helical" evidence="6">
    <location>
        <begin position="106"/>
        <end position="135"/>
    </location>
</feature>
<evidence type="ECO:0000313" key="7">
    <source>
        <dbReference type="EMBL" id="MEJ6348119.1"/>
    </source>
</evidence>
<proteinExistence type="predicted"/>
<keyword evidence="2" id="KW-1003">Cell membrane</keyword>
<evidence type="ECO:0000256" key="5">
    <source>
        <dbReference type="ARBA" id="ARBA00023136"/>
    </source>
</evidence>
<protein>
    <submittedName>
        <fullName evidence="7">Energy-coupling factor transporter transmembrane component T</fullName>
    </submittedName>
</protein>
<dbReference type="EMBL" id="JAWMWG010000001">
    <property type="protein sequence ID" value="MEJ6348119.1"/>
    <property type="molecule type" value="Genomic_DNA"/>
</dbReference>
<evidence type="ECO:0000256" key="3">
    <source>
        <dbReference type="ARBA" id="ARBA00022692"/>
    </source>
</evidence>
<dbReference type="Proteomes" id="UP001377804">
    <property type="component" value="Unassembled WGS sequence"/>
</dbReference>
<dbReference type="PANTHER" id="PTHR34857:SF2">
    <property type="entry name" value="SLL0384 PROTEIN"/>
    <property type="match status" value="1"/>
</dbReference>
<keyword evidence="3 6" id="KW-0812">Transmembrane</keyword>
<keyword evidence="5 6" id="KW-0472">Membrane</keyword>
<gene>
    <name evidence="7" type="ORF">R4Y45_02615</name>
</gene>
<organism evidence="7 8">
    <name type="scientific">Holzapfeliella saturejae</name>
    <dbReference type="NCBI Taxonomy" id="3082953"/>
    <lineage>
        <taxon>Bacteria</taxon>
        <taxon>Bacillati</taxon>
        <taxon>Bacillota</taxon>
        <taxon>Bacilli</taxon>
        <taxon>Lactobacillales</taxon>
        <taxon>Lactobacillaceae</taxon>
        <taxon>Holzapfeliella</taxon>
    </lineage>
</organism>
<evidence type="ECO:0000313" key="8">
    <source>
        <dbReference type="Proteomes" id="UP001377804"/>
    </source>
</evidence>
<dbReference type="RefSeq" id="WP_339968985.1">
    <property type="nucleotide sequence ID" value="NZ_JAWMWG010000001.1"/>
</dbReference>
<feature type="transmembrane region" description="Helical" evidence="6">
    <location>
        <begin position="246"/>
        <end position="262"/>
    </location>
</feature>
<feature type="transmembrane region" description="Helical" evidence="6">
    <location>
        <begin position="25"/>
        <end position="53"/>
    </location>
</feature>
<evidence type="ECO:0000256" key="4">
    <source>
        <dbReference type="ARBA" id="ARBA00022989"/>
    </source>
</evidence>
<evidence type="ECO:0000256" key="2">
    <source>
        <dbReference type="ARBA" id="ARBA00022475"/>
    </source>
</evidence>
<evidence type="ECO:0000256" key="6">
    <source>
        <dbReference type="SAM" id="Phobius"/>
    </source>
</evidence>